<dbReference type="GeneID" id="68289132"/>
<dbReference type="InterPro" id="IPR044066">
    <property type="entry name" value="TRIAD_supradom"/>
</dbReference>
<keyword evidence="1" id="KW-0808">Transferase</keyword>
<keyword evidence="4" id="KW-0863">Zinc-finger</keyword>
<evidence type="ECO:0000313" key="10">
    <source>
        <dbReference type="Proteomes" id="UP000825890"/>
    </source>
</evidence>
<evidence type="ECO:0000256" key="5">
    <source>
        <dbReference type="ARBA" id="ARBA00022786"/>
    </source>
</evidence>
<dbReference type="Proteomes" id="UP000825890">
    <property type="component" value="Unassembled WGS sequence"/>
</dbReference>
<evidence type="ECO:0000259" key="8">
    <source>
        <dbReference type="PROSITE" id="PS51873"/>
    </source>
</evidence>
<dbReference type="OrthoDB" id="3650714at2759"/>
<feature type="domain" description="RING-type" evidence="8">
    <location>
        <begin position="6"/>
        <end position="260"/>
    </location>
</feature>
<evidence type="ECO:0000313" key="9">
    <source>
        <dbReference type="EMBL" id="GIZ40205.1"/>
    </source>
</evidence>
<organism evidence="9 10">
    <name type="scientific">Cercospora kikuchii</name>
    <dbReference type="NCBI Taxonomy" id="84275"/>
    <lineage>
        <taxon>Eukaryota</taxon>
        <taxon>Fungi</taxon>
        <taxon>Dikarya</taxon>
        <taxon>Ascomycota</taxon>
        <taxon>Pezizomycotina</taxon>
        <taxon>Dothideomycetes</taxon>
        <taxon>Dothideomycetidae</taxon>
        <taxon>Mycosphaerellales</taxon>
        <taxon>Mycosphaerellaceae</taxon>
        <taxon>Cercospora</taxon>
    </lineage>
</organism>
<dbReference type="SUPFAM" id="SSF57850">
    <property type="entry name" value="RING/U-box"/>
    <property type="match status" value="1"/>
</dbReference>
<evidence type="ECO:0000256" key="7">
    <source>
        <dbReference type="SAM" id="Coils"/>
    </source>
</evidence>
<protein>
    <recommendedName>
        <fullName evidence="8">RING-type domain-containing protein</fullName>
    </recommendedName>
</protein>
<accession>A0A9P3CGV7</accession>
<sequence>MADSSETIECGVCCDDVGPGNWVFIGKDNDKICNDCFSSEMVPKFQAALRTEGGWSECRWAEGEPPLKARDYAAVLNAHLGGDFVTRFEAKESEYRTPGHDRLYCQHPVSADGSAIASDADIARVDKMIATNSRVARCGAFVGSKASLSSSPQARCQTCSGTICPKCDGLPICSQRQHECVPTSSEPTAGEDAFAGLEAGKDFQYCPGCRSKYMLSEGCNSLFCRNGACGKSFCVLCGQEAAHNSKHWMAGNITGCTKFGKPGQGGTFDTVQTLQAQEAGSECVVLEITDFRQHFTQVYRESSVTQSLLLPGWCEDPKLSDEWIVVCLYSTGAGRGPFEHAQVWFCEIKDGEERHLDGYQASDGLVSYFLHWPERLRQTLLTAAATSDLNTLSTEEAHNLRRVDVDNFRSAQFTLLKQDPDRVAHYMGPPLWKILRAMQTVLQASGTSLGSLYPWTADLPAASSIVLWRSNLPTKHFGKGEDAARFNSIHLVKLDRAVADAPSLQRLEQLFLRDQHFFNACVFEFYDEFVHGNEKPEYEESYVYGAFTIQAHKASLPDEAIVVKRYLRPGCSPRVAFPRAQISGFDNVNGDVTEHYKNLRKLLWFWEGSSRRFDSLLYHMLQRVIAPSNLMWSIDPHARSTFVPNGALINRAMRAHVSGIEMKYGESAQANVDRFTQDQESRGRWRKVSEEGKRRVAQLEKLGFNEETAREVKKDLEEALESVAEQKQRMADDAEALARGLEREREILLELFRQDEEAMQLYGGDAASRA</sequence>
<keyword evidence="6" id="KW-0862">Zinc</keyword>
<name>A0A9P3CGV7_9PEZI</name>
<dbReference type="PROSITE" id="PS51873">
    <property type="entry name" value="TRIAD"/>
    <property type="match status" value="1"/>
</dbReference>
<proteinExistence type="predicted"/>
<keyword evidence="10" id="KW-1185">Reference proteome</keyword>
<dbReference type="Pfam" id="PF01485">
    <property type="entry name" value="IBR"/>
    <property type="match status" value="1"/>
</dbReference>
<reference evidence="9 10" key="1">
    <citation type="submission" date="2021-01" db="EMBL/GenBank/DDBJ databases">
        <title>Cercospora kikuchii MAFF 305040 whole genome shotgun sequence.</title>
        <authorList>
            <person name="Kashiwa T."/>
            <person name="Suzuki T."/>
        </authorList>
    </citation>
    <scope>NUCLEOTIDE SEQUENCE [LARGE SCALE GENOMIC DNA]</scope>
    <source>
        <strain evidence="9 10">MAFF 305040</strain>
    </source>
</reference>
<evidence type="ECO:0000256" key="4">
    <source>
        <dbReference type="ARBA" id="ARBA00022771"/>
    </source>
</evidence>
<comment type="caution">
    <text evidence="9">The sequence shown here is derived from an EMBL/GenBank/DDBJ whole genome shotgun (WGS) entry which is preliminary data.</text>
</comment>
<feature type="coiled-coil region" evidence="7">
    <location>
        <begin position="706"/>
        <end position="751"/>
    </location>
</feature>
<dbReference type="EMBL" id="BOLY01000002">
    <property type="protein sequence ID" value="GIZ40205.1"/>
    <property type="molecule type" value="Genomic_DNA"/>
</dbReference>
<keyword evidence="2" id="KW-0479">Metal-binding</keyword>
<dbReference type="AlphaFoldDB" id="A0A9P3CGV7"/>
<dbReference type="InterPro" id="IPR002867">
    <property type="entry name" value="IBR_dom"/>
</dbReference>
<gene>
    <name evidence="9" type="ORF">CKM354_000355700</name>
</gene>
<keyword evidence="5" id="KW-0833">Ubl conjugation pathway</keyword>
<evidence type="ECO:0000256" key="1">
    <source>
        <dbReference type="ARBA" id="ARBA00022679"/>
    </source>
</evidence>
<keyword evidence="3" id="KW-0677">Repeat</keyword>
<evidence type="ECO:0000256" key="2">
    <source>
        <dbReference type="ARBA" id="ARBA00022723"/>
    </source>
</evidence>
<dbReference type="GO" id="GO:0008270">
    <property type="term" value="F:zinc ion binding"/>
    <property type="evidence" value="ECO:0007669"/>
    <property type="project" value="UniProtKB-KW"/>
</dbReference>
<evidence type="ECO:0000256" key="3">
    <source>
        <dbReference type="ARBA" id="ARBA00022737"/>
    </source>
</evidence>
<dbReference type="Gene3D" id="1.20.120.1750">
    <property type="match status" value="1"/>
</dbReference>
<evidence type="ECO:0000256" key="6">
    <source>
        <dbReference type="ARBA" id="ARBA00022833"/>
    </source>
</evidence>
<dbReference type="RefSeq" id="XP_044654692.1">
    <property type="nucleotide sequence ID" value="XM_044798757.1"/>
</dbReference>
<dbReference type="GO" id="GO:0016740">
    <property type="term" value="F:transferase activity"/>
    <property type="evidence" value="ECO:0007669"/>
    <property type="project" value="UniProtKB-KW"/>
</dbReference>
<keyword evidence="7" id="KW-0175">Coiled coil</keyword>